<dbReference type="KEGG" id="dle:111175065"/>
<evidence type="ECO:0000256" key="1">
    <source>
        <dbReference type="SAM" id="MobiDB-lite"/>
    </source>
</evidence>
<feature type="compositionally biased region" description="Low complexity" evidence="1">
    <location>
        <begin position="59"/>
        <end position="102"/>
    </location>
</feature>
<feature type="compositionally biased region" description="Gly residues" evidence="1">
    <location>
        <begin position="147"/>
        <end position="158"/>
    </location>
</feature>
<keyword evidence="2" id="KW-1185">Reference proteome</keyword>
<dbReference type="AlphaFoldDB" id="A0A2Y9NF44"/>
<protein>
    <submittedName>
        <fullName evidence="3">Uncharacterized protein LOC111175065</fullName>
    </submittedName>
</protein>
<accession>A0A2Y9NF44</accession>
<dbReference type="Proteomes" id="UP000248483">
    <property type="component" value="Unplaced"/>
</dbReference>
<evidence type="ECO:0000313" key="3">
    <source>
        <dbReference type="RefSeq" id="XP_022430097.1"/>
    </source>
</evidence>
<feature type="compositionally biased region" description="Low complexity" evidence="1">
    <location>
        <begin position="33"/>
        <end position="45"/>
    </location>
</feature>
<proteinExistence type="predicted"/>
<organism evidence="2 3">
    <name type="scientific">Delphinapterus leucas</name>
    <name type="common">Beluga whale</name>
    <dbReference type="NCBI Taxonomy" id="9749"/>
    <lineage>
        <taxon>Eukaryota</taxon>
        <taxon>Metazoa</taxon>
        <taxon>Chordata</taxon>
        <taxon>Craniata</taxon>
        <taxon>Vertebrata</taxon>
        <taxon>Euteleostomi</taxon>
        <taxon>Mammalia</taxon>
        <taxon>Eutheria</taxon>
        <taxon>Laurasiatheria</taxon>
        <taxon>Artiodactyla</taxon>
        <taxon>Whippomorpha</taxon>
        <taxon>Cetacea</taxon>
        <taxon>Odontoceti</taxon>
        <taxon>Monodontidae</taxon>
        <taxon>Delphinapterus</taxon>
    </lineage>
</organism>
<feature type="region of interest" description="Disordered" evidence="1">
    <location>
        <begin position="11"/>
        <end position="158"/>
    </location>
</feature>
<feature type="compositionally biased region" description="Low complexity" evidence="1">
    <location>
        <begin position="123"/>
        <end position="132"/>
    </location>
</feature>
<reference evidence="3" key="1">
    <citation type="submission" date="2025-08" db="UniProtKB">
        <authorList>
            <consortium name="RefSeq"/>
        </authorList>
    </citation>
    <scope>IDENTIFICATION</scope>
    <source>
        <tissue evidence="3">Blood</tissue>
    </source>
</reference>
<dbReference type="GeneID" id="111175065"/>
<sequence length="158" mass="16362">MVIFGLLVHQESHRRSRSGTARARRPRGRQRALRLPGRAAGRGARVPACASRGGREVVRASPPRAALPRGPARRPAAVNAARTSPARRAGCAGCAALSEARSSPPPAPPLLFVRARRPEGRPLRPGGASASGRRVRPSPPRPPRARSGGGGLGGAGAR</sequence>
<dbReference type="RefSeq" id="XP_022430097.1">
    <property type="nucleotide sequence ID" value="XM_022574389.1"/>
</dbReference>
<gene>
    <name evidence="3" type="primary">LOC111175065</name>
</gene>
<feature type="compositionally biased region" description="Basic residues" evidence="1">
    <location>
        <begin position="12"/>
        <end position="32"/>
    </location>
</feature>
<evidence type="ECO:0000313" key="2">
    <source>
        <dbReference type="Proteomes" id="UP000248483"/>
    </source>
</evidence>
<name>A0A2Y9NF44_DELLE</name>
<dbReference type="InParanoid" id="A0A2Y9NF44"/>